<evidence type="ECO:0000313" key="1">
    <source>
        <dbReference type="EMBL" id="GAG11872.1"/>
    </source>
</evidence>
<dbReference type="AlphaFoldDB" id="X0VKZ5"/>
<sequence length="63" mass="7095">LSFDNSAVPPEITVTWTDLPLGTQIEPQEEAHGDIHIHVEQIADELATYTFSGSIELIQWNLY</sequence>
<proteinExistence type="predicted"/>
<comment type="caution">
    <text evidence="1">The sequence shown here is derived from an EMBL/GenBank/DDBJ whole genome shotgun (WGS) entry which is preliminary data.</text>
</comment>
<accession>X0VKZ5</accession>
<protein>
    <submittedName>
        <fullName evidence="1">Uncharacterized protein</fullName>
    </submittedName>
</protein>
<feature type="non-terminal residue" evidence="1">
    <location>
        <position position="1"/>
    </location>
</feature>
<reference evidence="1" key="1">
    <citation type="journal article" date="2014" name="Front. Microbiol.">
        <title>High frequency of phylogenetically diverse reductive dehalogenase-homologous genes in deep subseafloor sedimentary metagenomes.</title>
        <authorList>
            <person name="Kawai M."/>
            <person name="Futagami T."/>
            <person name="Toyoda A."/>
            <person name="Takaki Y."/>
            <person name="Nishi S."/>
            <person name="Hori S."/>
            <person name="Arai W."/>
            <person name="Tsubouchi T."/>
            <person name="Morono Y."/>
            <person name="Uchiyama I."/>
            <person name="Ito T."/>
            <person name="Fujiyama A."/>
            <person name="Inagaki F."/>
            <person name="Takami H."/>
        </authorList>
    </citation>
    <scope>NUCLEOTIDE SEQUENCE</scope>
    <source>
        <strain evidence="1">Expedition CK06-06</strain>
    </source>
</reference>
<gene>
    <name evidence="1" type="ORF">S01H1_45013</name>
</gene>
<organism evidence="1">
    <name type="scientific">marine sediment metagenome</name>
    <dbReference type="NCBI Taxonomy" id="412755"/>
    <lineage>
        <taxon>unclassified sequences</taxon>
        <taxon>metagenomes</taxon>
        <taxon>ecological metagenomes</taxon>
    </lineage>
</organism>
<dbReference type="EMBL" id="BARS01028736">
    <property type="protein sequence ID" value="GAG11872.1"/>
    <property type="molecule type" value="Genomic_DNA"/>
</dbReference>
<name>X0VKZ5_9ZZZZ</name>